<evidence type="ECO:0000256" key="2">
    <source>
        <dbReference type="ARBA" id="ARBA00022679"/>
    </source>
</evidence>
<name>A0A849HJJ6_9MICO</name>
<evidence type="ECO:0000256" key="1">
    <source>
        <dbReference type="ARBA" id="ARBA00022603"/>
    </source>
</evidence>
<proteinExistence type="predicted"/>
<accession>A0A849HJJ6</accession>
<evidence type="ECO:0000256" key="3">
    <source>
        <dbReference type="ARBA" id="ARBA00022691"/>
    </source>
</evidence>
<dbReference type="Gene3D" id="3.40.50.150">
    <property type="entry name" value="Vaccinia Virus protein VP39"/>
    <property type="match status" value="1"/>
</dbReference>
<evidence type="ECO:0000313" key="5">
    <source>
        <dbReference type="EMBL" id="NNM48125.1"/>
    </source>
</evidence>
<dbReference type="PANTHER" id="PTHR43464:SF19">
    <property type="entry name" value="UBIQUINONE BIOSYNTHESIS O-METHYLTRANSFERASE, MITOCHONDRIAL"/>
    <property type="match status" value="1"/>
</dbReference>
<comment type="caution">
    <text evidence="5">The sequence shown here is derived from an EMBL/GenBank/DDBJ whole genome shotgun (WGS) entry which is preliminary data.</text>
</comment>
<evidence type="ECO:0000313" key="6">
    <source>
        <dbReference type="Proteomes" id="UP000588586"/>
    </source>
</evidence>
<keyword evidence="3" id="KW-0949">S-adenosyl-L-methionine</keyword>
<dbReference type="AlphaFoldDB" id="A0A849HJJ6"/>
<reference evidence="5 6" key="1">
    <citation type="submission" date="2020-04" db="EMBL/GenBank/DDBJ databases">
        <title>Knoellia sp. isolate from air conditioner.</title>
        <authorList>
            <person name="Chea S."/>
            <person name="Kim D.-U."/>
        </authorList>
    </citation>
    <scope>NUCLEOTIDE SEQUENCE [LARGE SCALE GENOMIC DNA]</scope>
    <source>
        <strain evidence="5 6">DB2414S</strain>
    </source>
</reference>
<dbReference type="GO" id="GO:0032259">
    <property type="term" value="P:methylation"/>
    <property type="evidence" value="ECO:0007669"/>
    <property type="project" value="UniProtKB-KW"/>
</dbReference>
<keyword evidence="6" id="KW-1185">Reference proteome</keyword>
<dbReference type="Proteomes" id="UP000588586">
    <property type="component" value="Unassembled WGS sequence"/>
</dbReference>
<organism evidence="5 6">
    <name type="scientific">Knoellia koreensis</name>
    <dbReference type="NCBI Taxonomy" id="2730921"/>
    <lineage>
        <taxon>Bacteria</taxon>
        <taxon>Bacillati</taxon>
        <taxon>Actinomycetota</taxon>
        <taxon>Actinomycetes</taxon>
        <taxon>Micrococcales</taxon>
        <taxon>Intrasporangiaceae</taxon>
        <taxon>Knoellia</taxon>
    </lineage>
</organism>
<dbReference type="InterPro" id="IPR041698">
    <property type="entry name" value="Methyltransf_25"/>
</dbReference>
<protein>
    <submittedName>
        <fullName evidence="5">Class I SAM-dependent methyltransferase</fullName>
    </submittedName>
</protein>
<dbReference type="RefSeq" id="WP_171245250.1">
    <property type="nucleotide sequence ID" value="NZ_JABEPQ010000006.1"/>
</dbReference>
<dbReference type="EMBL" id="JABEPQ010000006">
    <property type="protein sequence ID" value="NNM48125.1"/>
    <property type="molecule type" value="Genomic_DNA"/>
</dbReference>
<dbReference type="PANTHER" id="PTHR43464">
    <property type="entry name" value="METHYLTRANSFERASE"/>
    <property type="match status" value="1"/>
</dbReference>
<dbReference type="SUPFAM" id="SSF53335">
    <property type="entry name" value="S-adenosyl-L-methionine-dependent methyltransferases"/>
    <property type="match status" value="1"/>
</dbReference>
<dbReference type="Pfam" id="PF13649">
    <property type="entry name" value="Methyltransf_25"/>
    <property type="match status" value="1"/>
</dbReference>
<dbReference type="CDD" id="cd02440">
    <property type="entry name" value="AdoMet_MTases"/>
    <property type="match status" value="1"/>
</dbReference>
<keyword evidence="1 5" id="KW-0489">Methyltransferase</keyword>
<evidence type="ECO:0000259" key="4">
    <source>
        <dbReference type="Pfam" id="PF13649"/>
    </source>
</evidence>
<keyword evidence="2 5" id="KW-0808">Transferase</keyword>
<dbReference type="GO" id="GO:0008168">
    <property type="term" value="F:methyltransferase activity"/>
    <property type="evidence" value="ECO:0007669"/>
    <property type="project" value="UniProtKB-KW"/>
</dbReference>
<gene>
    <name evidence="5" type="ORF">HJG52_19235</name>
</gene>
<feature type="domain" description="Methyltransferase" evidence="4">
    <location>
        <begin position="58"/>
        <end position="148"/>
    </location>
</feature>
<dbReference type="InterPro" id="IPR029063">
    <property type="entry name" value="SAM-dependent_MTases_sf"/>
</dbReference>
<sequence length="222" mass="23715">MGADRNVVARQDEGTVRAAYDVVAPTYADHFRSTEAEAPLDLAMVEHFASLLPDGATVLDAGCGAGRMLPLLAGLGCHVEGVDLSPAMVSRARVDHPDFVTRQGSLTDLPHADETFDGVFSWYSTIHSPDAELPRLAAELRRVARPNGVVLVAFQSGSGVRDVAPAYAAHGLDVVLERYNRTPDQVVDVLAGAGMTEVARMEQKPLSDKERDAQAVVIARVS</sequence>